<dbReference type="OrthoDB" id="641149at2759"/>
<keyword evidence="3 5" id="KW-0808">Transferase</keyword>
<gene>
    <name evidence="6" type="ORF">BDK51DRAFT_52280</name>
</gene>
<accession>A0A4P9VVH7</accession>
<dbReference type="PROSITE" id="PS51679">
    <property type="entry name" value="SAM_MT_C5"/>
    <property type="match status" value="1"/>
</dbReference>
<keyword evidence="7" id="KW-1185">Reference proteome</keyword>
<evidence type="ECO:0000256" key="5">
    <source>
        <dbReference type="PROSITE-ProRule" id="PRU01016"/>
    </source>
</evidence>
<dbReference type="PANTHER" id="PTHR23068:SF25">
    <property type="entry name" value="DNA (CYTOSINE-5)-METHYLTRANSFERASE DRM2"/>
    <property type="match status" value="1"/>
</dbReference>
<proteinExistence type="inferred from homology"/>
<dbReference type="Pfam" id="PF00145">
    <property type="entry name" value="DNA_methylase"/>
    <property type="match status" value="1"/>
</dbReference>
<feature type="non-terminal residue" evidence="6">
    <location>
        <position position="1"/>
    </location>
</feature>
<dbReference type="Proteomes" id="UP000269721">
    <property type="component" value="Unassembled WGS sequence"/>
</dbReference>
<keyword evidence="2 5" id="KW-0489">Methyltransferase</keyword>
<feature type="active site" evidence="5">
    <location>
        <position position="32"/>
    </location>
</feature>
<comment type="similarity">
    <text evidence="5">Belongs to the class I-like SAM-binding methyltransferase superfamily. C5-methyltransferase family.</text>
</comment>
<dbReference type="Gene3D" id="3.40.50.150">
    <property type="entry name" value="Vaccinia Virus protein VP39"/>
    <property type="match status" value="1"/>
</dbReference>
<dbReference type="GO" id="GO:0032259">
    <property type="term" value="P:methylation"/>
    <property type="evidence" value="ECO:0007669"/>
    <property type="project" value="UniProtKB-KW"/>
</dbReference>
<dbReference type="InterPro" id="IPR029063">
    <property type="entry name" value="SAM-dependent_MTases_sf"/>
</dbReference>
<dbReference type="EC" id="2.1.1.37" evidence="1"/>
<dbReference type="EMBL" id="ML002039">
    <property type="protein sequence ID" value="RKO82825.1"/>
    <property type="molecule type" value="Genomic_DNA"/>
</dbReference>
<evidence type="ECO:0000313" key="7">
    <source>
        <dbReference type="Proteomes" id="UP000269721"/>
    </source>
</evidence>
<evidence type="ECO:0000256" key="3">
    <source>
        <dbReference type="ARBA" id="ARBA00022679"/>
    </source>
</evidence>
<reference evidence="7" key="1">
    <citation type="journal article" date="2018" name="Nat. Microbiol.">
        <title>Leveraging single-cell genomics to expand the fungal tree of life.</title>
        <authorList>
            <person name="Ahrendt S.R."/>
            <person name="Quandt C.A."/>
            <person name="Ciobanu D."/>
            <person name="Clum A."/>
            <person name="Salamov A."/>
            <person name="Andreopoulos B."/>
            <person name="Cheng J.F."/>
            <person name="Woyke T."/>
            <person name="Pelin A."/>
            <person name="Henrissat B."/>
            <person name="Reynolds N.K."/>
            <person name="Benny G.L."/>
            <person name="Smith M.E."/>
            <person name="James T.Y."/>
            <person name="Grigoriev I.V."/>
        </authorList>
    </citation>
    <scope>NUCLEOTIDE SEQUENCE [LARGE SCALE GENOMIC DNA]</scope>
</reference>
<evidence type="ECO:0000256" key="1">
    <source>
        <dbReference type="ARBA" id="ARBA00011975"/>
    </source>
</evidence>
<dbReference type="SUPFAM" id="SSF53335">
    <property type="entry name" value="S-adenosyl-L-methionine-dependent methyltransferases"/>
    <property type="match status" value="1"/>
</dbReference>
<dbReference type="InterPro" id="IPR050390">
    <property type="entry name" value="C5-Methyltransferase"/>
</dbReference>
<protein>
    <recommendedName>
        <fullName evidence="1">DNA (cytosine-5-)-methyltransferase</fullName>
        <ecNumber evidence="1">2.1.1.37</ecNumber>
    </recommendedName>
</protein>
<dbReference type="GO" id="GO:0003886">
    <property type="term" value="F:DNA (cytosine-5-)-methyltransferase activity"/>
    <property type="evidence" value="ECO:0007669"/>
    <property type="project" value="UniProtKB-EC"/>
</dbReference>
<dbReference type="AlphaFoldDB" id="A0A4P9VVH7"/>
<sequence length="276" mass="31291">LGDVTELKLADLERWIGPGKQGIDLMVGGSPCQDLSRLGQSAGIEKGQRSSLFFEYVRILREAKPRWFLFENVVMAPKDAEIVTKELGVLPVIIDAADLGPGRRKRQYWTNIPVRKMPPSLMDRPMTAQEVILDDACAEDEKAYCITRWYRNGRKRSYHCLEVERIMGFPDFYTADVDQRIIRWGLLGNSFSVYVVNHIFSSLFKGDTPFPDLHWERKAPAPTRTVELVSPPDSGPAAIRPICATPRLTIGEREKCRRILRRLEKILPVDDGAGIP</sequence>
<organism evidence="6 7">
    <name type="scientific">Blyttiomyces helicus</name>
    <dbReference type="NCBI Taxonomy" id="388810"/>
    <lineage>
        <taxon>Eukaryota</taxon>
        <taxon>Fungi</taxon>
        <taxon>Fungi incertae sedis</taxon>
        <taxon>Chytridiomycota</taxon>
        <taxon>Chytridiomycota incertae sedis</taxon>
        <taxon>Chytridiomycetes</taxon>
        <taxon>Chytridiomycetes incertae sedis</taxon>
        <taxon>Blyttiomyces</taxon>
    </lineage>
</organism>
<evidence type="ECO:0000313" key="6">
    <source>
        <dbReference type="EMBL" id="RKO82825.1"/>
    </source>
</evidence>
<feature type="non-terminal residue" evidence="6">
    <location>
        <position position="276"/>
    </location>
</feature>
<keyword evidence="4 5" id="KW-0949">S-adenosyl-L-methionine</keyword>
<name>A0A4P9VVH7_9FUNG</name>
<dbReference type="GO" id="GO:0005634">
    <property type="term" value="C:nucleus"/>
    <property type="evidence" value="ECO:0007669"/>
    <property type="project" value="TreeGrafter"/>
</dbReference>
<evidence type="ECO:0000256" key="4">
    <source>
        <dbReference type="ARBA" id="ARBA00022691"/>
    </source>
</evidence>
<dbReference type="PANTHER" id="PTHR23068">
    <property type="entry name" value="DNA CYTOSINE-5- -METHYLTRANSFERASE 3-RELATED"/>
    <property type="match status" value="1"/>
</dbReference>
<dbReference type="InterPro" id="IPR001525">
    <property type="entry name" value="C5_MeTfrase"/>
</dbReference>
<evidence type="ECO:0000256" key="2">
    <source>
        <dbReference type="ARBA" id="ARBA00022603"/>
    </source>
</evidence>